<reference evidence="1 2" key="1">
    <citation type="journal article" date="2010" name="Stand. Genomic Sci.">
        <title>Complete genome sequence of Spirosoma linguale type strain (1).</title>
        <authorList>
            <person name="Lail K."/>
            <person name="Sikorski J."/>
            <person name="Saunders E."/>
            <person name="Lapidus A."/>
            <person name="Glavina Del Rio T."/>
            <person name="Copeland A."/>
            <person name="Tice H."/>
            <person name="Cheng J.-F."/>
            <person name="Lucas S."/>
            <person name="Nolan M."/>
            <person name="Bruce D."/>
            <person name="Goodwin L."/>
            <person name="Pitluck S."/>
            <person name="Ivanova N."/>
            <person name="Mavromatis K."/>
            <person name="Ovchinnikova G."/>
            <person name="Pati A."/>
            <person name="Chen A."/>
            <person name="Palaniappan K."/>
            <person name="Land M."/>
            <person name="Hauser L."/>
            <person name="Chang Y.-J."/>
            <person name="Jeffries C.D."/>
            <person name="Chain P."/>
            <person name="Brettin T."/>
            <person name="Detter J.C."/>
            <person name="Schuetze A."/>
            <person name="Rohde M."/>
            <person name="Tindall B.J."/>
            <person name="Goeker M."/>
            <person name="Bristow J."/>
            <person name="Eisen J.A."/>
            <person name="Markowitz V."/>
            <person name="Hugenholtz P."/>
            <person name="Kyrpides N.C."/>
            <person name="Klenk H.-P."/>
            <person name="Chen F."/>
        </authorList>
    </citation>
    <scope>NUCLEOTIDE SEQUENCE [LARGE SCALE GENOMIC DNA]</scope>
    <source>
        <strain evidence="2">ATCC 33905 / DSM 74 / LMG 10896 / Claus 1</strain>
    </source>
</reference>
<dbReference type="Proteomes" id="UP000002028">
    <property type="component" value="Plasmid pSLIN01"/>
</dbReference>
<dbReference type="RefSeq" id="WP_012931208.1">
    <property type="nucleotide sequence ID" value="NC_013731.1"/>
</dbReference>
<name>D2QV94_SPILD</name>
<keyword evidence="2" id="KW-1185">Reference proteome</keyword>
<dbReference type="HOGENOM" id="CLU_2154604_0_0_10"/>
<gene>
    <name evidence="1" type="ordered locus">Slin_6774</name>
</gene>
<sequence>MRKEDRVLLTPTGNKVHLHARDDIRSVRVDRLVSENELTFAHYPALSLSIVDEADLVLWSEELYPYALPETPSEAIIGRTFAVWESLTIEIDTHGESFDFSIRVYYTLNPD</sequence>
<protein>
    <submittedName>
        <fullName evidence="1">Uncharacterized protein</fullName>
    </submittedName>
</protein>
<organism evidence="1 2">
    <name type="scientific">Spirosoma linguale (strain ATCC 33905 / DSM 74 / LMG 10896 / Claus 1)</name>
    <dbReference type="NCBI Taxonomy" id="504472"/>
    <lineage>
        <taxon>Bacteria</taxon>
        <taxon>Pseudomonadati</taxon>
        <taxon>Bacteroidota</taxon>
        <taxon>Cytophagia</taxon>
        <taxon>Cytophagales</taxon>
        <taxon>Cytophagaceae</taxon>
        <taxon>Spirosoma</taxon>
    </lineage>
</organism>
<proteinExistence type="predicted"/>
<dbReference type="EMBL" id="CP001770">
    <property type="protein sequence ID" value="ADB42726.1"/>
    <property type="molecule type" value="Genomic_DNA"/>
</dbReference>
<evidence type="ECO:0000313" key="2">
    <source>
        <dbReference type="Proteomes" id="UP000002028"/>
    </source>
</evidence>
<accession>D2QV94</accession>
<dbReference type="AlphaFoldDB" id="D2QV94"/>
<keyword evidence="1" id="KW-0614">Plasmid</keyword>
<geneLocation type="plasmid" evidence="1 2">
    <name>pSLIN01</name>
</geneLocation>
<dbReference type="KEGG" id="sli:Slin_6774"/>
<evidence type="ECO:0000313" key="1">
    <source>
        <dbReference type="EMBL" id="ADB42726.1"/>
    </source>
</evidence>